<dbReference type="Gene3D" id="3.30.1450.10">
    <property type="match status" value="1"/>
</dbReference>
<comment type="caution">
    <text evidence="2">The sequence shown here is derived from an EMBL/GenBank/DDBJ whole genome shotgun (WGS) entry which is preliminary data.</text>
</comment>
<sequence length="96" mass="11225">MDKTKTYSTSLSDVNSDNVKTIFFVGKTKKDVLIKLGPPQNSLDFMKENHWYYINKESIDGLVIFPPIPVSISKIKKIDLYFDEKNELKNFTFREE</sequence>
<reference evidence="2 3" key="1">
    <citation type="submission" date="2020-07" db="EMBL/GenBank/DDBJ databases">
        <title>Updated taxonomy of Pectobacterium genus in the CIRM-CFBP bacterial collection: when new species reveal old endemic population.</title>
        <authorList>
            <person name="Pedron J."/>
            <person name="Barny M.A."/>
            <person name="Portier P."/>
        </authorList>
    </citation>
    <scope>NUCLEOTIDE SEQUENCE [LARGE SCALE GENOMIC DNA]</scope>
    <source>
        <strain evidence="2 3">CFBP5669</strain>
    </source>
</reference>
<dbReference type="EMBL" id="JACDRT010000007">
    <property type="protein sequence ID" value="MBA0159563.1"/>
    <property type="molecule type" value="Genomic_DNA"/>
</dbReference>
<accession>A0AAW3RQC4</accession>
<dbReference type="RefSeq" id="WP_103860974.1">
    <property type="nucleotide sequence ID" value="NZ_CAKLIJ010000005.1"/>
</dbReference>
<evidence type="ECO:0000313" key="2">
    <source>
        <dbReference type="EMBL" id="MBA0159563.1"/>
    </source>
</evidence>
<name>A0AAW3RQC4_9GAMM</name>
<protein>
    <submittedName>
        <fullName evidence="2">Outer membrane protein assembly factor BamE</fullName>
    </submittedName>
</protein>
<dbReference type="InterPro" id="IPR037873">
    <property type="entry name" value="BamE-like"/>
</dbReference>
<dbReference type="AlphaFoldDB" id="A0AAW3RQC4"/>
<proteinExistence type="predicted"/>
<dbReference type="GeneID" id="93389865"/>
<dbReference type="Proteomes" id="UP000584405">
    <property type="component" value="Unassembled WGS sequence"/>
</dbReference>
<evidence type="ECO:0000256" key="1">
    <source>
        <dbReference type="ARBA" id="ARBA00022729"/>
    </source>
</evidence>
<keyword evidence="1" id="KW-0732">Signal</keyword>
<evidence type="ECO:0000313" key="3">
    <source>
        <dbReference type="Proteomes" id="UP000584405"/>
    </source>
</evidence>
<gene>
    <name evidence="2" type="primary">bamE</name>
    <name evidence="2" type="ORF">H0253_12010</name>
</gene>
<organism evidence="2 3">
    <name type="scientific">Pectobacterium versatile</name>
    <dbReference type="NCBI Taxonomy" id="2488639"/>
    <lineage>
        <taxon>Bacteria</taxon>
        <taxon>Pseudomonadati</taxon>
        <taxon>Pseudomonadota</taxon>
        <taxon>Gammaproteobacteria</taxon>
        <taxon>Enterobacterales</taxon>
        <taxon>Pectobacteriaceae</taxon>
        <taxon>Pectobacterium</taxon>
    </lineage>
</organism>